<keyword evidence="4" id="KW-0378">Hydrolase</keyword>
<dbReference type="GO" id="GO:0046872">
    <property type="term" value="F:metal ion binding"/>
    <property type="evidence" value="ECO:0007669"/>
    <property type="project" value="UniProtKB-KW"/>
</dbReference>
<dbReference type="InterPro" id="IPR051749">
    <property type="entry name" value="PINc/VapC_TA_RNase"/>
</dbReference>
<protein>
    <recommendedName>
        <fullName evidence="7">PIN domain-containing protein</fullName>
    </recommendedName>
</protein>
<dbReference type="PANTHER" id="PTHR42740:SF1">
    <property type="entry name" value="RIBONUCLEASE VAPC3"/>
    <property type="match status" value="1"/>
</dbReference>
<evidence type="ECO:0000256" key="2">
    <source>
        <dbReference type="ARBA" id="ARBA00022722"/>
    </source>
</evidence>
<dbReference type="SUPFAM" id="SSF88723">
    <property type="entry name" value="PIN domain-like"/>
    <property type="match status" value="1"/>
</dbReference>
<proteinExistence type="predicted"/>
<keyword evidence="2" id="KW-0540">Nuclease</keyword>
<organism evidence="6">
    <name type="scientific">Sulfurisphaera javensis</name>
    <dbReference type="NCBI Taxonomy" id="2049879"/>
    <lineage>
        <taxon>Archaea</taxon>
        <taxon>Thermoproteota</taxon>
        <taxon>Thermoprotei</taxon>
        <taxon>Sulfolobales</taxon>
        <taxon>Sulfolobaceae</taxon>
        <taxon>Sulfurisphaera</taxon>
    </lineage>
</organism>
<dbReference type="GO" id="GO:0016787">
    <property type="term" value="F:hydrolase activity"/>
    <property type="evidence" value="ECO:0007669"/>
    <property type="project" value="UniProtKB-KW"/>
</dbReference>
<name>A0AAT9GMM8_9CREN</name>
<dbReference type="Gene3D" id="3.40.50.1010">
    <property type="entry name" value="5'-nuclease"/>
    <property type="match status" value="1"/>
</dbReference>
<dbReference type="AlphaFoldDB" id="A0AAT9GMM8"/>
<evidence type="ECO:0000256" key="3">
    <source>
        <dbReference type="ARBA" id="ARBA00022723"/>
    </source>
</evidence>
<dbReference type="PANTHER" id="PTHR42740">
    <property type="entry name" value="RIBONUCLEASE VAPC3"/>
    <property type="match status" value="1"/>
</dbReference>
<dbReference type="KEGG" id="sjv:SJAV_00220"/>
<dbReference type="InterPro" id="IPR029060">
    <property type="entry name" value="PIN-like_dom_sf"/>
</dbReference>
<dbReference type="EMBL" id="AP031322">
    <property type="protein sequence ID" value="BFH72078.1"/>
    <property type="molecule type" value="Genomic_DNA"/>
</dbReference>
<evidence type="ECO:0008006" key="7">
    <source>
        <dbReference type="Google" id="ProtNLM"/>
    </source>
</evidence>
<evidence type="ECO:0000256" key="4">
    <source>
        <dbReference type="ARBA" id="ARBA00022801"/>
    </source>
</evidence>
<evidence type="ECO:0000313" key="6">
    <source>
        <dbReference type="EMBL" id="BFH72078.1"/>
    </source>
</evidence>
<sequence>MHNLIRFLRGIAYLGKDVEEFKEDIEDYFNVICLDNDSIKLSSKIYASLREKGELIDDPDLLIGSICISNNLTLITNNLSHFERLKTYGLKIVKADEII</sequence>
<dbReference type="GeneID" id="92352956"/>
<evidence type="ECO:0000256" key="1">
    <source>
        <dbReference type="ARBA" id="ARBA00022649"/>
    </source>
</evidence>
<dbReference type="GO" id="GO:0004540">
    <property type="term" value="F:RNA nuclease activity"/>
    <property type="evidence" value="ECO:0007669"/>
    <property type="project" value="TreeGrafter"/>
</dbReference>
<keyword evidence="3" id="KW-0479">Metal-binding</keyword>
<dbReference type="RefSeq" id="WP_369610329.1">
    <property type="nucleotide sequence ID" value="NZ_AP031322.1"/>
</dbReference>
<evidence type="ECO:0000256" key="5">
    <source>
        <dbReference type="ARBA" id="ARBA00022842"/>
    </source>
</evidence>
<keyword evidence="5" id="KW-0460">Magnesium</keyword>
<accession>A0AAT9GMM8</accession>
<keyword evidence="1" id="KW-1277">Toxin-antitoxin system</keyword>
<gene>
    <name evidence="6" type="ORF">SJAV_00220</name>
</gene>
<reference evidence="6" key="1">
    <citation type="submission" date="2024-03" db="EMBL/GenBank/DDBJ databases">
        <title>Complete genome sequence of Sulfurisphaera javensis strain KD-1.</title>
        <authorList>
            <person name="Sakai H."/>
            <person name="Nur N."/>
            <person name="Suwanto A."/>
            <person name="Kurosawa N."/>
        </authorList>
    </citation>
    <scope>NUCLEOTIDE SEQUENCE</scope>
    <source>
        <strain evidence="6">KD-1</strain>
    </source>
</reference>